<name>A0A8S5LRR9_9CAUD</name>
<feature type="region of interest" description="Disordered" evidence="1">
    <location>
        <begin position="57"/>
        <end position="76"/>
    </location>
</feature>
<protein>
    <submittedName>
        <fullName evidence="2">Uncharacterized protein</fullName>
    </submittedName>
</protein>
<organism evidence="2">
    <name type="scientific">Myoviridae sp. ctSGr1</name>
    <dbReference type="NCBI Taxonomy" id="2827609"/>
    <lineage>
        <taxon>Viruses</taxon>
        <taxon>Duplodnaviria</taxon>
        <taxon>Heunggongvirae</taxon>
        <taxon>Uroviricota</taxon>
        <taxon>Caudoviricetes</taxon>
    </lineage>
</organism>
<evidence type="ECO:0000313" key="2">
    <source>
        <dbReference type="EMBL" id="DAD72543.1"/>
    </source>
</evidence>
<evidence type="ECO:0000256" key="1">
    <source>
        <dbReference type="SAM" id="MobiDB-lite"/>
    </source>
</evidence>
<reference evidence="2" key="1">
    <citation type="journal article" date="2021" name="Proc. Natl. Acad. Sci. U.S.A.">
        <title>A Catalog of Tens of Thousands of Viruses from Human Metagenomes Reveals Hidden Associations with Chronic Diseases.</title>
        <authorList>
            <person name="Tisza M.J."/>
            <person name="Buck C.B."/>
        </authorList>
    </citation>
    <scope>NUCLEOTIDE SEQUENCE</scope>
    <source>
        <strain evidence="2">CtSGr1</strain>
    </source>
</reference>
<proteinExistence type="predicted"/>
<sequence length="76" mass="8481">MAVKKENEDGMVSIRLFSDNGRYKGDLFVSVNGVNYQIKRGVTVKVPPEVAEVIQHSEEQDAQSAARMEAIVKRSE</sequence>
<dbReference type="EMBL" id="BK015900">
    <property type="protein sequence ID" value="DAD72543.1"/>
    <property type="molecule type" value="Genomic_DNA"/>
</dbReference>
<accession>A0A8S5LRR9</accession>